<keyword evidence="1" id="KW-0812">Transmembrane</keyword>
<dbReference type="EMBL" id="UGSK01000001">
    <property type="protein sequence ID" value="SUA99221.1"/>
    <property type="molecule type" value="Genomic_DNA"/>
</dbReference>
<gene>
    <name evidence="2" type="ORF">NCTC13350_00114</name>
</gene>
<evidence type="ECO:0000256" key="1">
    <source>
        <dbReference type="SAM" id="Phobius"/>
    </source>
</evidence>
<name>A0A378ZRP2_9HYPH</name>
<sequence length="146" mass="16576">MWKDAQATIASDIRTSQEALERRLNSSFSEMLNKSLSAQQQAENAHQRTVLQSLKQLETEACQQAQMISFRQRWQTLALTALFSMLITLAAVMAADSHLRGTLLYAALNGVKHGAKDFTALYYDTRTGEVRWCKESANRFICRESR</sequence>
<keyword evidence="1" id="KW-1133">Transmembrane helix</keyword>
<keyword evidence="1" id="KW-0472">Membrane</keyword>
<evidence type="ECO:0000313" key="3">
    <source>
        <dbReference type="Proteomes" id="UP000255000"/>
    </source>
</evidence>
<evidence type="ECO:0000313" key="2">
    <source>
        <dbReference type="EMBL" id="SUA99221.1"/>
    </source>
</evidence>
<feature type="transmembrane region" description="Helical" evidence="1">
    <location>
        <begin position="76"/>
        <end position="95"/>
    </location>
</feature>
<organism evidence="2 3">
    <name type="scientific">Pannonibacter phragmitetus</name>
    <dbReference type="NCBI Taxonomy" id="121719"/>
    <lineage>
        <taxon>Bacteria</taxon>
        <taxon>Pseudomonadati</taxon>
        <taxon>Pseudomonadota</taxon>
        <taxon>Alphaproteobacteria</taxon>
        <taxon>Hyphomicrobiales</taxon>
        <taxon>Stappiaceae</taxon>
        <taxon>Pannonibacter</taxon>
    </lineage>
</organism>
<reference evidence="2 3" key="1">
    <citation type="submission" date="2018-06" db="EMBL/GenBank/DDBJ databases">
        <authorList>
            <consortium name="Pathogen Informatics"/>
            <person name="Doyle S."/>
        </authorList>
    </citation>
    <scope>NUCLEOTIDE SEQUENCE [LARGE SCALE GENOMIC DNA]</scope>
    <source>
        <strain evidence="2 3">NCTC13350</strain>
    </source>
</reference>
<dbReference type="Proteomes" id="UP000255000">
    <property type="component" value="Unassembled WGS sequence"/>
</dbReference>
<dbReference type="AlphaFoldDB" id="A0A378ZRP2"/>
<accession>A0A378ZRP2</accession>
<proteinExistence type="predicted"/>
<protein>
    <submittedName>
        <fullName evidence="2">Uncharacterized protein</fullName>
    </submittedName>
</protein>